<sequence>MNRGADVFILRSSPISSVKHSCSDPCRGSRFVALFSVCCGEQVAASLCYISVSVTKQVVEIQIPSPPSFSSFSHGRVM</sequence>
<comment type="caution">
    <text evidence="1">The sequence shown here is derived from an EMBL/GenBank/DDBJ whole genome shotgun (WGS) entry which is preliminary data.</text>
</comment>
<dbReference type="AlphaFoldDB" id="A0A4Z2IBB5"/>
<evidence type="ECO:0000313" key="1">
    <source>
        <dbReference type="EMBL" id="TNN75369.1"/>
    </source>
</evidence>
<name>A0A4Z2IBB5_9TELE</name>
<accession>A0A4Z2IBB5</accession>
<protein>
    <submittedName>
        <fullName evidence="1">Uncharacterized protein</fullName>
    </submittedName>
</protein>
<dbReference type="Proteomes" id="UP000314294">
    <property type="component" value="Unassembled WGS sequence"/>
</dbReference>
<evidence type="ECO:0000313" key="2">
    <source>
        <dbReference type="Proteomes" id="UP000314294"/>
    </source>
</evidence>
<proteinExistence type="predicted"/>
<dbReference type="EMBL" id="SRLO01000104">
    <property type="protein sequence ID" value="TNN75369.1"/>
    <property type="molecule type" value="Genomic_DNA"/>
</dbReference>
<gene>
    <name evidence="1" type="ORF">EYF80_014416</name>
</gene>
<organism evidence="1 2">
    <name type="scientific">Liparis tanakae</name>
    <name type="common">Tanaka's snailfish</name>
    <dbReference type="NCBI Taxonomy" id="230148"/>
    <lineage>
        <taxon>Eukaryota</taxon>
        <taxon>Metazoa</taxon>
        <taxon>Chordata</taxon>
        <taxon>Craniata</taxon>
        <taxon>Vertebrata</taxon>
        <taxon>Euteleostomi</taxon>
        <taxon>Actinopterygii</taxon>
        <taxon>Neopterygii</taxon>
        <taxon>Teleostei</taxon>
        <taxon>Neoteleostei</taxon>
        <taxon>Acanthomorphata</taxon>
        <taxon>Eupercaria</taxon>
        <taxon>Perciformes</taxon>
        <taxon>Cottioidei</taxon>
        <taxon>Cottales</taxon>
        <taxon>Liparidae</taxon>
        <taxon>Liparis</taxon>
    </lineage>
</organism>
<reference evidence="1 2" key="1">
    <citation type="submission" date="2019-03" db="EMBL/GenBank/DDBJ databases">
        <title>First draft genome of Liparis tanakae, snailfish: a comprehensive survey of snailfish specific genes.</title>
        <authorList>
            <person name="Kim W."/>
            <person name="Song I."/>
            <person name="Jeong J.-H."/>
            <person name="Kim D."/>
            <person name="Kim S."/>
            <person name="Ryu S."/>
            <person name="Song J.Y."/>
            <person name="Lee S.K."/>
        </authorList>
    </citation>
    <scope>NUCLEOTIDE SEQUENCE [LARGE SCALE GENOMIC DNA]</scope>
    <source>
        <tissue evidence="1">Muscle</tissue>
    </source>
</reference>
<keyword evidence="2" id="KW-1185">Reference proteome</keyword>